<name>A0A671VGP0_SPAAU</name>
<feature type="signal peptide" evidence="5">
    <location>
        <begin position="1"/>
        <end position="15"/>
    </location>
</feature>
<dbReference type="GO" id="GO:0008970">
    <property type="term" value="F:phospholipase A1 activity"/>
    <property type="evidence" value="ECO:0007669"/>
    <property type="project" value="TreeGrafter"/>
</dbReference>
<dbReference type="InParanoid" id="A0A671VGP0"/>
<evidence type="ECO:0000259" key="6">
    <source>
        <dbReference type="PROSITE" id="PS51934"/>
    </source>
</evidence>
<dbReference type="AlphaFoldDB" id="A0A671VGP0"/>
<evidence type="ECO:0000256" key="4">
    <source>
        <dbReference type="ARBA" id="ARBA00023098"/>
    </source>
</evidence>
<dbReference type="Pfam" id="PF04970">
    <property type="entry name" value="LRAT"/>
    <property type="match status" value="1"/>
</dbReference>
<evidence type="ECO:0000313" key="8">
    <source>
        <dbReference type="Proteomes" id="UP000472265"/>
    </source>
</evidence>
<dbReference type="GO" id="GO:0070292">
    <property type="term" value="P:N-acylphosphatidylethanolamine metabolic process"/>
    <property type="evidence" value="ECO:0007669"/>
    <property type="project" value="TreeGrafter"/>
</dbReference>
<reference evidence="7" key="1">
    <citation type="submission" date="2021-04" db="EMBL/GenBank/DDBJ databases">
        <authorList>
            <consortium name="Wellcome Sanger Institute Data Sharing"/>
        </authorList>
    </citation>
    <scope>NUCLEOTIDE SEQUENCE [LARGE SCALE GENOMIC DNA]</scope>
</reference>
<evidence type="ECO:0000313" key="7">
    <source>
        <dbReference type="Ensembl" id="ENSSAUP00010026008.1"/>
    </source>
</evidence>
<dbReference type="GO" id="GO:0016410">
    <property type="term" value="F:N-acyltransferase activity"/>
    <property type="evidence" value="ECO:0007669"/>
    <property type="project" value="TreeGrafter"/>
</dbReference>
<dbReference type="OMA" id="MECLICR"/>
<keyword evidence="4" id="KW-0443">Lipid metabolism</keyword>
<dbReference type="InterPro" id="IPR051496">
    <property type="entry name" value="H-rev107_PLA/AT"/>
</dbReference>
<evidence type="ECO:0000256" key="1">
    <source>
        <dbReference type="ARBA" id="ARBA00007824"/>
    </source>
</evidence>
<dbReference type="GeneTree" id="ENSGT01150000287039"/>
<evidence type="ECO:0000256" key="2">
    <source>
        <dbReference type="ARBA" id="ARBA00022679"/>
    </source>
</evidence>
<dbReference type="Ensembl" id="ENSSAUT00010027472.1">
    <property type="protein sequence ID" value="ENSSAUP00010026008.1"/>
    <property type="gene ID" value="ENSSAUG00010011300.1"/>
</dbReference>
<evidence type="ECO:0000256" key="5">
    <source>
        <dbReference type="SAM" id="SignalP"/>
    </source>
</evidence>
<reference evidence="7" key="2">
    <citation type="submission" date="2025-08" db="UniProtKB">
        <authorList>
            <consortium name="Ensembl"/>
        </authorList>
    </citation>
    <scope>IDENTIFICATION</scope>
</reference>
<feature type="domain" description="LRAT" evidence="6">
    <location>
        <begin position="62"/>
        <end position="179"/>
    </location>
</feature>
<gene>
    <name evidence="7" type="primary">LOC115567604</name>
</gene>
<dbReference type="PANTHER" id="PTHR13943">
    <property type="entry name" value="HRAS-LIKE SUPPRESSOR - RELATED"/>
    <property type="match status" value="1"/>
</dbReference>
<keyword evidence="8" id="KW-1185">Reference proteome</keyword>
<accession>A0A671VGP0</accession>
<dbReference type="PROSITE" id="PS51934">
    <property type="entry name" value="LRAT"/>
    <property type="match status" value="1"/>
</dbReference>
<dbReference type="GO" id="GO:0005737">
    <property type="term" value="C:cytoplasm"/>
    <property type="evidence" value="ECO:0007669"/>
    <property type="project" value="TreeGrafter"/>
</dbReference>
<comment type="similarity">
    <text evidence="1">Belongs to the H-rev107 family.</text>
</comment>
<keyword evidence="2" id="KW-0808">Transferase</keyword>
<dbReference type="PANTHER" id="PTHR13943:SF79">
    <property type="entry name" value="HYPOTHETICAL LOC794087"/>
    <property type="match status" value="1"/>
</dbReference>
<sequence>MLHVLLLSPCQLSTAATMKSLILVAVILQLVIIGIKTDGKVSISGFFCSQYQFGDIIEFPRACMEGMPTFSHYAVYVGPEICIKFVDNISKTLFSQTDWKGREDVCEFGKLDETRRKSIDEKKNYLEDEIPAGERTPDKIKKRIREMQNKEKCGNYTYLSNSCEHLVTYVRYGIRRSLKEHASDVFFLWQKTPKWKKLRNMKKSSKV</sequence>
<dbReference type="GO" id="GO:0004623">
    <property type="term" value="F:phospholipase A2 activity"/>
    <property type="evidence" value="ECO:0007669"/>
    <property type="project" value="TreeGrafter"/>
</dbReference>
<evidence type="ECO:0000256" key="3">
    <source>
        <dbReference type="ARBA" id="ARBA00022801"/>
    </source>
</evidence>
<proteinExistence type="inferred from homology"/>
<keyword evidence="5" id="KW-0732">Signal</keyword>
<feature type="chain" id="PRO_5025644490" description="LRAT domain-containing protein" evidence="5">
    <location>
        <begin position="16"/>
        <end position="207"/>
    </location>
</feature>
<protein>
    <recommendedName>
        <fullName evidence="6">LRAT domain-containing protein</fullName>
    </recommendedName>
</protein>
<dbReference type="Proteomes" id="UP000472265">
    <property type="component" value="Chromosome 17"/>
</dbReference>
<reference evidence="7" key="3">
    <citation type="submission" date="2025-09" db="UniProtKB">
        <authorList>
            <consortium name="Ensembl"/>
        </authorList>
    </citation>
    <scope>IDENTIFICATION</scope>
</reference>
<keyword evidence="3" id="KW-0378">Hydrolase</keyword>
<dbReference type="Gene3D" id="3.90.1720.10">
    <property type="entry name" value="endopeptidase domain like (from Nostoc punctiforme)"/>
    <property type="match status" value="1"/>
</dbReference>
<organism evidence="7 8">
    <name type="scientific">Sparus aurata</name>
    <name type="common">Gilthead sea bream</name>
    <dbReference type="NCBI Taxonomy" id="8175"/>
    <lineage>
        <taxon>Eukaryota</taxon>
        <taxon>Metazoa</taxon>
        <taxon>Chordata</taxon>
        <taxon>Craniata</taxon>
        <taxon>Vertebrata</taxon>
        <taxon>Euteleostomi</taxon>
        <taxon>Actinopterygii</taxon>
        <taxon>Neopterygii</taxon>
        <taxon>Teleostei</taxon>
        <taxon>Neoteleostei</taxon>
        <taxon>Acanthomorphata</taxon>
        <taxon>Eupercaria</taxon>
        <taxon>Spariformes</taxon>
        <taxon>Sparidae</taxon>
        <taxon>Sparus</taxon>
    </lineage>
</organism>
<dbReference type="InterPro" id="IPR007053">
    <property type="entry name" value="LRAT_dom"/>
</dbReference>